<keyword evidence="2" id="KW-0963">Cytoplasm</keyword>
<evidence type="ECO:0000313" key="6">
    <source>
        <dbReference type="EMBL" id="KZP01426.1"/>
    </source>
</evidence>
<feature type="region of interest" description="Disordered" evidence="4">
    <location>
        <begin position="726"/>
        <end position="798"/>
    </location>
</feature>
<feature type="compositionally biased region" description="Low complexity" evidence="4">
    <location>
        <begin position="387"/>
        <end position="400"/>
    </location>
</feature>
<feature type="compositionally biased region" description="Polar residues" evidence="4">
    <location>
        <begin position="483"/>
        <end position="492"/>
    </location>
</feature>
<dbReference type="GO" id="GO:0051293">
    <property type="term" value="P:establishment of spindle localization"/>
    <property type="evidence" value="ECO:0007669"/>
    <property type="project" value="TreeGrafter"/>
</dbReference>
<keyword evidence="7" id="KW-1185">Reference proteome</keyword>
<sequence>MLTLAKSFSTLRDASKRSPSSSPVTPTAGPSSPATPTQGSPGSPGRRHRSTSSTSTGTLTSLPAHRLRPSTSSNALAPSADERPRAKSMAPLQEGKSSPEIQLLAISAQITEVCYAISDIQTRIFEIQELRHASSSSGAGSGSGQQIEGLPDEPEPAGSIDRALMALDERLETVSAAVSAVDEALDPVLSDRDRGAEHTPTQASPFLPAHAQGDKELELVRRKHEDMRSQWEDVHSASEELKEELREDKWLAVFRTVSAQADDMMGSLEKAVSMCHDFIWQAGRMDDLHSSGSSSLLSPTRNSVNLDNFSGILASYESKKKYYVPATTKVISVIDKGMRDRATKNGECLRRHAELRLRWRNLRERMGRIDAEMEGVRLMLTQREDPGLGPSASASASQAGDSDDEGSLVSRVTAKSKMSTSMLSTASAASASSKPRQSTLSRSMSPLRRFASKLSAGVGIGLGSPPLKSPADGSPPALRKRSSYFSMRSSMAGTPEPQRTRPRLTAPLGRSTPLNATEHAPRWNSSTKVEYVEPKPQPDPATPRGTPGKARPIISNPIPILPPGTTTPTANRRLSSMSSSRPPSRSSIVSQTPIRPTSNRVVSGPATSSAPRVPTVPTTPGPPTTPTRRRASTPNSHSKHRSVSSSRASSPPPVPPLPASFMNRSVTPGLQQTPRPRPSSPSHIPIPANSNSRANTPVSVLHFFGGMDDPDDPPTSLMQRALSPTFSTISSSGGDLRRSTISSSGGETRQLKSKRRESNSKLPIPTFQVSAEPPSPPDSNGRPSLSPGSAASSIIRPQTPESTLKARASQMPFYQTPKQTPKRQSMTGSVTRPLLKAPPSSFRESASQSQSGRGTPSSTAGTPSRPSSRNGGSYDRSLFSPSLDENPVPQYVPAGAKDPLDSEVAKTVNGLAHGFLIERVDPIGIAPSSSGEHKARYAVSNSLGKKVIVCRLVIMTRSSGTGGARKEMRKVMVRVGGGWQDLDIYLLNRQAGVM</sequence>
<feature type="compositionally biased region" description="Polar residues" evidence="4">
    <location>
        <begin position="726"/>
        <end position="747"/>
    </location>
</feature>
<evidence type="ECO:0000313" key="7">
    <source>
        <dbReference type="Proteomes" id="UP000076738"/>
    </source>
</evidence>
<feature type="region of interest" description="Disordered" evidence="4">
    <location>
        <begin position="812"/>
        <end position="897"/>
    </location>
</feature>
<feature type="compositionally biased region" description="Low complexity" evidence="4">
    <location>
        <begin position="18"/>
        <end position="44"/>
    </location>
</feature>
<feature type="compositionally biased region" description="Basic residues" evidence="4">
    <location>
        <begin position="627"/>
        <end position="642"/>
    </location>
</feature>
<evidence type="ECO:0000256" key="1">
    <source>
        <dbReference type="ARBA" id="ARBA00004245"/>
    </source>
</evidence>
<dbReference type="InterPro" id="IPR003108">
    <property type="entry name" value="GAR_dom"/>
</dbReference>
<feature type="region of interest" description="Disordered" evidence="4">
    <location>
        <begin position="383"/>
        <end position="446"/>
    </location>
</feature>
<reference evidence="6 7" key="1">
    <citation type="journal article" date="2016" name="Mol. Biol. Evol.">
        <title>Comparative Genomics of Early-Diverging Mushroom-Forming Fungi Provides Insights into the Origins of Lignocellulose Decay Capabilities.</title>
        <authorList>
            <person name="Nagy L.G."/>
            <person name="Riley R."/>
            <person name="Tritt A."/>
            <person name="Adam C."/>
            <person name="Daum C."/>
            <person name="Floudas D."/>
            <person name="Sun H."/>
            <person name="Yadav J.S."/>
            <person name="Pangilinan J."/>
            <person name="Larsson K.H."/>
            <person name="Matsuura K."/>
            <person name="Barry K."/>
            <person name="Labutti K."/>
            <person name="Kuo R."/>
            <person name="Ohm R.A."/>
            <person name="Bhattacharya S.S."/>
            <person name="Shirouzu T."/>
            <person name="Yoshinaga Y."/>
            <person name="Martin F.M."/>
            <person name="Grigoriev I.V."/>
            <person name="Hibbett D.S."/>
        </authorList>
    </citation>
    <scope>NUCLEOTIDE SEQUENCE [LARGE SCALE GENOMIC DNA]</scope>
    <source>
        <strain evidence="6 7">TUFC12733</strain>
    </source>
</reference>
<dbReference type="GO" id="GO:0030473">
    <property type="term" value="P:nuclear migration along microtubule"/>
    <property type="evidence" value="ECO:0007669"/>
    <property type="project" value="TreeGrafter"/>
</dbReference>
<dbReference type="AlphaFoldDB" id="A0A167RZ21"/>
<feature type="compositionally biased region" description="Polar residues" evidence="4">
    <location>
        <begin position="1"/>
        <end position="12"/>
    </location>
</feature>
<dbReference type="OrthoDB" id="5559380at2759"/>
<dbReference type="PANTHER" id="PTHR37271:SF1">
    <property type="entry name" value="KARYOGAMY PROTEIN KAR9"/>
    <property type="match status" value="1"/>
</dbReference>
<evidence type="ECO:0000256" key="4">
    <source>
        <dbReference type="SAM" id="MobiDB-lite"/>
    </source>
</evidence>
<keyword evidence="3" id="KW-0206">Cytoskeleton</keyword>
<dbReference type="PANTHER" id="PTHR37271">
    <property type="entry name" value="KARYOGAMY PROTEIN KAR9"/>
    <property type="match status" value="1"/>
</dbReference>
<feature type="compositionally biased region" description="Low complexity" evidence="4">
    <location>
        <begin position="552"/>
        <end position="587"/>
    </location>
</feature>
<feature type="region of interest" description="Disordered" evidence="4">
    <location>
        <begin position="134"/>
        <end position="158"/>
    </location>
</feature>
<evidence type="ECO:0000259" key="5">
    <source>
        <dbReference type="PROSITE" id="PS51460"/>
    </source>
</evidence>
<name>A0A167RZ21_CALVF</name>
<dbReference type="SUPFAM" id="SSF143575">
    <property type="entry name" value="GAS2 domain-like"/>
    <property type="match status" value="1"/>
</dbReference>
<feature type="compositionally biased region" description="Low complexity" evidence="4">
    <location>
        <begin position="51"/>
        <end position="63"/>
    </location>
</feature>
<dbReference type="GO" id="GO:0008017">
    <property type="term" value="F:microtubule binding"/>
    <property type="evidence" value="ECO:0007669"/>
    <property type="project" value="InterPro"/>
</dbReference>
<feature type="compositionally biased region" description="Low complexity" evidence="4">
    <location>
        <begin position="680"/>
        <end position="692"/>
    </location>
</feature>
<dbReference type="InterPro" id="IPR013889">
    <property type="entry name" value="Karyogamy_KAR9"/>
</dbReference>
<dbReference type="Proteomes" id="UP000076738">
    <property type="component" value="Unassembled WGS sequence"/>
</dbReference>
<dbReference type="GO" id="GO:0005938">
    <property type="term" value="C:cell cortex"/>
    <property type="evidence" value="ECO:0007669"/>
    <property type="project" value="TreeGrafter"/>
</dbReference>
<comment type="subcellular location">
    <subcellularLocation>
        <location evidence="1">Cytoplasm</location>
        <location evidence="1">Cytoskeleton</location>
    </subcellularLocation>
</comment>
<evidence type="ECO:0000256" key="3">
    <source>
        <dbReference type="ARBA" id="ARBA00023212"/>
    </source>
</evidence>
<dbReference type="InterPro" id="IPR036534">
    <property type="entry name" value="GAR_dom_sf"/>
</dbReference>
<dbReference type="STRING" id="1330018.A0A167RZ21"/>
<gene>
    <name evidence="6" type="ORF">CALVIDRAFT_551851</name>
</gene>
<feature type="region of interest" description="Disordered" evidence="4">
    <location>
        <begin position="460"/>
        <end position="694"/>
    </location>
</feature>
<feature type="domain" description="GAR" evidence="5">
    <location>
        <begin position="895"/>
        <end position="993"/>
    </location>
</feature>
<feature type="compositionally biased region" description="Polar residues" evidence="4">
    <location>
        <begin position="662"/>
        <end position="673"/>
    </location>
</feature>
<feature type="compositionally biased region" description="Low complexity" evidence="4">
    <location>
        <begin position="607"/>
        <end position="616"/>
    </location>
</feature>
<dbReference type="Gene3D" id="3.30.920.20">
    <property type="entry name" value="Gas2-like domain"/>
    <property type="match status" value="1"/>
</dbReference>
<proteinExistence type="predicted"/>
<feature type="compositionally biased region" description="Low complexity" evidence="4">
    <location>
        <begin position="413"/>
        <end position="434"/>
    </location>
</feature>
<dbReference type="PROSITE" id="PS51460">
    <property type="entry name" value="GAR"/>
    <property type="match status" value="1"/>
</dbReference>
<dbReference type="Pfam" id="PF02187">
    <property type="entry name" value="GAS2"/>
    <property type="match status" value="1"/>
</dbReference>
<feature type="compositionally biased region" description="Polar residues" evidence="4">
    <location>
        <begin position="781"/>
        <end position="798"/>
    </location>
</feature>
<feature type="compositionally biased region" description="Polar residues" evidence="4">
    <location>
        <begin position="435"/>
        <end position="444"/>
    </location>
</feature>
<feature type="compositionally biased region" description="Polar residues" evidence="4">
    <location>
        <begin position="588"/>
        <end position="601"/>
    </location>
</feature>
<feature type="compositionally biased region" description="Low complexity" evidence="4">
    <location>
        <begin position="840"/>
        <end position="851"/>
    </location>
</feature>
<protein>
    <recommendedName>
        <fullName evidence="5">GAR domain-containing protein</fullName>
    </recommendedName>
</protein>
<dbReference type="EMBL" id="KV417266">
    <property type="protein sequence ID" value="KZP01426.1"/>
    <property type="molecule type" value="Genomic_DNA"/>
</dbReference>
<dbReference type="GO" id="GO:0043332">
    <property type="term" value="C:mating projection tip"/>
    <property type="evidence" value="ECO:0007669"/>
    <property type="project" value="TreeGrafter"/>
</dbReference>
<dbReference type="GO" id="GO:0005816">
    <property type="term" value="C:spindle pole body"/>
    <property type="evidence" value="ECO:0007669"/>
    <property type="project" value="TreeGrafter"/>
</dbReference>
<organism evidence="6 7">
    <name type="scientific">Calocera viscosa (strain TUFC12733)</name>
    <dbReference type="NCBI Taxonomy" id="1330018"/>
    <lineage>
        <taxon>Eukaryota</taxon>
        <taxon>Fungi</taxon>
        <taxon>Dikarya</taxon>
        <taxon>Basidiomycota</taxon>
        <taxon>Agaricomycotina</taxon>
        <taxon>Dacrymycetes</taxon>
        <taxon>Dacrymycetales</taxon>
        <taxon>Dacrymycetaceae</taxon>
        <taxon>Calocera</taxon>
    </lineage>
</organism>
<dbReference type="Pfam" id="PF08580">
    <property type="entry name" value="KAR9"/>
    <property type="match status" value="1"/>
</dbReference>
<feature type="compositionally biased region" description="Polar residues" evidence="4">
    <location>
        <begin position="812"/>
        <end position="830"/>
    </location>
</feature>
<feature type="region of interest" description="Disordered" evidence="4">
    <location>
        <begin position="1"/>
        <end position="97"/>
    </location>
</feature>
<evidence type="ECO:0000256" key="2">
    <source>
        <dbReference type="ARBA" id="ARBA00022490"/>
    </source>
</evidence>
<feature type="compositionally biased region" description="Polar residues" evidence="4">
    <location>
        <begin position="852"/>
        <end position="871"/>
    </location>
</feature>
<accession>A0A167RZ21</accession>